<dbReference type="FunFam" id="3.40.50.800:FF:000002">
    <property type="entry name" value="Glycine--tRNA ligase"/>
    <property type="match status" value="1"/>
</dbReference>
<feature type="domain" description="Aminoacyl-transfer RNA synthetases class-II family profile" evidence="9">
    <location>
        <begin position="22"/>
        <end position="374"/>
    </location>
</feature>
<comment type="subunit">
    <text evidence="8">Homodimer.</text>
</comment>
<dbReference type="InterPro" id="IPR002314">
    <property type="entry name" value="aa-tRNA-synt_IIb"/>
</dbReference>
<dbReference type="GO" id="GO:0006426">
    <property type="term" value="P:glycyl-tRNA aminoacylation"/>
    <property type="evidence" value="ECO:0007669"/>
    <property type="project" value="UniProtKB-UniRule"/>
</dbReference>
<dbReference type="PANTHER" id="PTHR10745">
    <property type="entry name" value="GLYCYL-TRNA SYNTHETASE/DNA POLYMERASE SUBUNIT GAMMA-2"/>
    <property type="match status" value="1"/>
</dbReference>
<accession>A0A968G9Z8</accession>
<dbReference type="InterPro" id="IPR027031">
    <property type="entry name" value="Gly-tRNA_synthase/POLG2"/>
</dbReference>
<feature type="binding site" evidence="8">
    <location>
        <begin position="322"/>
        <end position="326"/>
    </location>
    <ligand>
        <name>substrate</name>
    </ligand>
</feature>
<dbReference type="RefSeq" id="WP_167700229.1">
    <property type="nucleotide sequence ID" value="NZ_CP118174.1"/>
</dbReference>
<feature type="binding site" evidence="8">
    <location>
        <begin position="212"/>
        <end position="216"/>
    </location>
    <ligand>
        <name>substrate</name>
    </ligand>
</feature>
<keyword evidence="4 8" id="KW-0547">Nucleotide-binding</keyword>
<dbReference type="GO" id="GO:0070062">
    <property type="term" value="C:extracellular exosome"/>
    <property type="evidence" value="ECO:0007669"/>
    <property type="project" value="UniProtKB-ARBA"/>
</dbReference>
<evidence type="ECO:0000256" key="5">
    <source>
        <dbReference type="ARBA" id="ARBA00022840"/>
    </source>
</evidence>
<dbReference type="Gene3D" id="3.30.930.10">
    <property type="entry name" value="Bira Bifunctional Protein, Domain 2"/>
    <property type="match status" value="1"/>
</dbReference>
<feature type="binding site" evidence="8">
    <location>
        <begin position="207"/>
        <end position="212"/>
    </location>
    <ligand>
        <name>ATP</name>
        <dbReference type="ChEBI" id="CHEBI:30616"/>
    </ligand>
</feature>
<organism evidence="10 11">
    <name type="scientific">Entomospira entomophila</name>
    <dbReference type="NCBI Taxonomy" id="2719988"/>
    <lineage>
        <taxon>Bacteria</taxon>
        <taxon>Pseudomonadati</taxon>
        <taxon>Spirochaetota</taxon>
        <taxon>Spirochaetia</taxon>
        <taxon>Spirochaetales</taxon>
        <taxon>Spirochaetaceae</taxon>
        <taxon>Entomospira</taxon>
    </lineage>
</organism>
<dbReference type="GO" id="GO:0005737">
    <property type="term" value="C:cytoplasm"/>
    <property type="evidence" value="ECO:0007669"/>
    <property type="project" value="UniProtKB-SubCell"/>
</dbReference>
<dbReference type="EC" id="6.1.1.14" evidence="8"/>
<dbReference type="GO" id="GO:0005524">
    <property type="term" value="F:ATP binding"/>
    <property type="evidence" value="ECO:0007669"/>
    <property type="project" value="UniProtKB-UniRule"/>
</dbReference>
<dbReference type="InterPro" id="IPR006195">
    <property type="entry name" value="aa-tRNA-synth_II"/>
</dbReference>
<dbReference type="GO" id="GO:1990742">
    <property type="term" value="C:microvesicle"/>
    <property type="evidence" value="ECO:0007669"/>
    <property type="project" value="UniProtKB-ARBA"/>
</dbReference>
<keyword evidence="2 8" id="KW-0963">Cytoplasm</keyword>
<comment type="function">
    <text evidence="8">Catalyzes the attachment of glycine to tRNA(Gly).</text>
</comment>
<protein>
    <recommendedName>
        <fullName evidence="8">Glycine--tRNA ligase</fullName>
        <ecNumber evidence="8">6.1.1.14</ecNumber>
    </recommendedName>
    <alternativeName>
        <fullName evidence="8">Glycyl-tRNA synthetase</fullName>
        <shortName evidence="8">GlyRS</shortName>
    </alternativeName>
</protein>
<dbReference type="InterPro" id="IPR004154">
    <property type="entry name" value="Anticodon-bd"/>
</dbReference>
<dbReference type="PANTHER" id="PTHR10745:SF8">
    <property type="entry name" value="DNA POLYMERASE SUBUNIT GAMMA-2, MITOCHONDRIAL"/>
    <property type="match status" value="1"/>
</dbReference>
<feature type="binding site" evidence="8">
    <location>
        <position position="165"/>
    </location>
    <ligand>
        <name>substrate</name>
    </ligand>
</feature>
<evidence type="ECO:0000313" key="10">
    <source>
        <dbReference type="EMBL" id="NIZ40642.1"/>
    </source>
</evidence>
<dbReference type="NCBIfam" id="NF003211">
    <property type="entry name" value="PRK04173.1"/>
    <property type="match status" value="1"/>
</dbReference>
<dbReference type="InterPro" id="IPR022961">
    <property type="entry name" value="Gly_tRNA_ligase_bac"/>
</dbReference>
<dbReference type="GO" id="GO:0004081">
    <property type="term" value="F:bis(5'-nucleosyl)-tetraphosphatase (asymmetrical) activity"/>
    <property type="evidence" value="ECO:0007669"/>
    <property type="project" value="UniProtKB-ARBA"/>
</dbReference>
<evidence type="ECO:0000256" key="6">
    <source>
        <dbReference type="ARBA" id="ARBA00022917"/>
    </source>
</evidence>
<feature type="binding site" evidence="8">
    <location>
        <begin position="282"/>
        <end position="283"/>
    </location>
    <ligand>
        <name>ATP</name>
        <dbReference type="ChEBI" id="CHEBI:30616"/>
    </ligand>
</feature>
<name>A0A968G9Z8_9SPIO</name>
<dbReference type="NCBIfam" id="TIGR00389">
    <property type="entry name" value="glyS_dimeric"/>
    <property type="match status" value="1"/>
</dbReference>
<reference evidence="10 11" key="1">
    <citation type="submission" date="2020-03" db="EMBL/GenBank/DDBJ databases">
        <title>Spirochaetal bacteria isolated from arthropods constitute a novel genus Entomospira genus novum within the order Spirochaetales.</title>
        <authorList>
            <person name="Grana-Miraglia L."/>
            <person name="Sikutova S."/>
            <person name="Fingerle V."/>
            <person name="Sing A."/>
            <person name="Castillo-Ramirez S."/>
            <person name="Margos G."/>
            <person name="Rudolf I."/>
        </authorList>
    </citation>
    <scope>NUCLEOTIDE SEQUENCE [LARGE SCALE GENOMIC DNA]</scope>
    <source>
        <strain evidence="10 11">BR193</strain>
    </source>
</reference>
<evidence type="ECO:0000256" key="8">
    <source>
        <dbReference type="HAMAP-Rule" id="MF_00253"/>
    </source>
</evidence>
<comment type="similarity">
    <text evidence="1 8">Belongs to the class-II aminoacyl-tRNA synthetase family.</text>
</comment>
<dbReference type="InterPro" id="IPR002315">
    <property type="entry name" value="tRNA-synt_gly"/>
</dbReference>
<dbReference type="SUPFAM" id="SSF52954">
    <property type="entry name" value="Class II aaRS ABD-related"/>
    <property type="match status" value="1"/>
</dbReference>
<dbReference type="GO" id="GO:0004820">
    <property type="term" value="F:glycine-tRNA ligase activity"/>
    <property type="evidence" value="ECO:0007669"/>
    <property type="project" value="UniProtKB-UniRule"/>
</dbReference>
<dbReference type="CDD" id="cd00774">
    <property type="entry name" value="GlyRS-like_core"/>
    <property type="match status" value="1"/>
</dbReference>
<comment type="catalytic activity">
    <reaction evidence="8">
        <text>tRNA(Gly) + glycine + ATP = glycyl-tRNA(Gly) + AMP + diphosphate</text>
        <dbReference type="Rhea" id="RHEA:16013"/>
        <dbReference type="Rhea" id="RHEA-COMP:9664"/>
        <dbReference type="Rhea" id="RHEA-COMP:9683"/>
        <dbReference type="ChEBI" id="CHEBI:30616"/>
        <dbReference type="ChEBI" id="CHEBI:33019"/>
        <dbReference type="ChEBI" id="CHEBI:57305"/>
        <dbReference type="ChEBI" id="CHEBI:78442"/>
        <dbReference type="ChEBI" id="CHEBI:78522"/>
        <dbReference type="ChEBI" id="CHEBI:456215"/>
        <dbReference type="EC" id="6.1.1.14"/>
    </reaction>
</comment>
<dbReference type="AlphaFoldDB" id="A0A968G9Z8"/>
<keyword evidence="6 8" id="KW-0648">Protein biosynthesis</keyword>
<dbReference type="CDD" id="cd00858">
    <property type="entry name" value="GlyRS_anticodon"/>
    <property type="match status" value="1"/>
</dbReference>
<keyword evidence="5 8" id="KW-0067">ATP-binding</keyword>
<keyword evidence="7 8" id="KW-0030">Aminoacyl-tRNA synthetase</keyword>
<dbReference type="Pfam" id="PF03129">
    <property type="entry name" value="HGTP_anticodon"/>
    <property type="match status" value="1"/>
</dbReference>
<keyword evidence="11" id="KW-1185">Reference proteome</keyword>
<dbReference type="InterPro" id="IPR045864">
    <property type="entry name" value="aa-tRNA-synth_II/BPL/LPL"/>
</dbReference>
<evidence type="ECO:0000259" key="9">
    <source>
        <dbReference type="PROSITE" id="PS50862"/>
    </source>
</evidence>
<evidence type="ECO:0000256" key="7">
    <source>
        <dbReference type="ARBA" id="ARBA00023146"/>
    </source>
</evidence>
<evidence type="ECO:0000256" key="1">
    <source>
        <dbReference type="ARBA" id="ARBA00008226"/>
    </source>
</evidence>
<dbReference type="Gene3D" id="3.40.50.800">
    <property type="entry name" value="Anticodon-binding domain"/>
    <property type="match status" value="1"/>
</dbReference>
<dbReference type="SUPFAM" id="SSF55681">
    <property type="entry name" value="Class II aaRS and biotin synthetases"/>
    <property type="match status" value="1"/>
</dbReference>
<dbReference type="InterPro" id="IPR036621">
    <property type="entry name" value="Anticodon-bd_dom_sf"/>
</dbReference>
<dbReference type="InterPro" id="IPR033731">
    <property type="entry name" value="GlyRS-like_core"/>
</dbReference>
<comment type="caution">
    <text evidence="10">The sequence shown here is derived from an EMBL/GenBank/DDBJ whole genome shotgun (WGS) entry which is preliminary data.</text>
</comment>
<sequence length="466" mass="53705">MAKKEKTVNPHTKVNTRGASMEKIISLCKRRGFVYQGSEIYGGLNGTWDYGPLGVELKRNIQEAWWKQMVGSHANIVGLDAAILMHPTVWKASGHVDNFSDPMVDCKACKQRFRADKIDSSALKQRICPSCNGPLTEPRQFNLMFKTHQGPVADSEESAVYLRPETAQGIFVNFKNVVDTTRQTVPFGIAQIGKAFRNEITTKNFIFRTAEFEQMEMQYFVKPGTDLEALEAWKEKRMTYYHQTLGILPENLRFHQHGKDELAHYAVDAYDIEYQYPFGWEELEGIHDRSDFDLKQHQEFSGKKIHYQDPVTNEKYLPYVIETSAGLTRSVLITLMDAYEEEVLDVADDGTVSDQRVVMHFHPNIAPVMLGVFPLMKKEGLDVIAQELTEELREVFTVEYDASGAIGRRYRRMDEIGTPYCITVDHQTKEDHTVTLRFRDSMDQVRLHKDEIIPKILQFNKAYQRR</sequence>
<dbReference type="PRINTS" id="PR01043">
    <property type="entry name" value="TRNASYNTHGLY"/>
</dbReference>
<keyword evidence="3 8" id="KW-0436">Ligase</keyword>
<dbReference type="HAMAP" id="MF_00253_B">
    <property type="entry name" value="Gly_tRNA_synth_B"/>
    <property type="match status" value="1"/>
</dbReference>
<comment type="subcellular location">
    <subcellularLocation>
        <location evidence="8">Cytoplasm</location>
    </subcellularLocation>
</comment>
<evidence type="ECO:0000256" key="3">
    <source>
        <dbReference type="ARBA" id="ARBA00022598"/>
    </source>
</evidence>
<dbReference type="Pfam" id="PF00587">
    <property type="entry name" value="tRNA-synt_2b"/>
    <property type="match status" value="1"/>
</dbReference>
<evidence type="ECO:0000256" key="4">
    <source>
        <dbReference type="ARBA" id="ARBA00022741"/>
    </source>
</evidence>
<dbReference type="EMBL" id="JAATLJ010000001">
    <property type="protein sequence ID" value="NIZ40642.1"/>
    <property type="molecule type" value="Genomic_DNA"/>
</dbReference>
<dbReference type="PROSITE" id="PS50862">
    <property type="entry name" value="AA_TRNA_LIGASE_II"/>
    <property type="match status" value="1"/>
</dbReference>
<dbReference type="GO" id="GO:0015966">
    <property type="term" value="P:diadenosine tetraphosphate biosynthetic process"/>
    <property type="evidence" value="ECO:0007669"/>
    <property type="project" value="UniProtKB-ARBA"/>
</dbReference>
<evidence type="ECO:0000256" key="2">
    <source>
        <dbReference type="ARBA" id="ARBA00022490"/>
    </source>
</evidence>
<dbReference type="Proteomes" id="UP000711995">
    <property type="component" value="Unassembled WGS sequence"/>
</dbReference>
<feature type="binding site" evidence="8">
    <location>
        <begin position="197"/>
        <end position="199"/>
    </location>
    <ligand>
        <name>ATP</name>
        <dbReference type="ChEBI" id="CHEBI:30616"/>
    </ligand>
</feature>
<feature type="binding site" evidence="8">
    <location>
        <begin position="326"/>
        <end position="329"/>
    </location>
    <ligand>
        <name>ATP</name>
        <dbReference type="ChEBI" id="CHEBI:30616"/>
    </ligand>
</feature>
<proteinExistence type="inferred from homology"/>
<gene>
    <name evidence="8" type="primary">glyQS</name>
    <name evidence="10" type="ORF">HCT14_03835</name>
</gene>
<feature type="binding site" evidence="8">
    <location>
        <position position="114"/>
    </location>
    <ligand>
        <name>substrate</name>
    </ligand>
</feature>
<evidence type="ECO:0000313" key="11">
    <source>
        <dbReference type="Proteomes" id="UP000711995"/>
    </source>
</evidence>